<proteinExistence type="predicted"/>
<dbReference type="EMBL" id="CP149782">
    <property type="protein sequence ID" value="WYF44266.1"/>
    <property type="molecule type" value="Genomic_DNA"/>
</dbReference>
<accession>A0AAU6Q0W2</accession>
<dbReference type="AlphaFoldDB" id="A0AAU6Q0W2"/>
<evidence type="ECO:0000313" key="1">
    <source>
        <dbReference type="EMBL" id="WYF44266.1"/>
    </source>
</evidence>
<organism evidence="1">
    <name type="scientific">Deinococcus sp. VB142</name>
    <dbReference type="NCBI Taxonomy" id="3112952"/>
    <lineage>
        <taxon>Bacteria</taxon>
        <taxon>Thermotogati</taxon>
        <taxon>Deinococcota</taxon>
        <taxon>Deinococci</taxon>
        <taxon>Deinococcales</taxon>
        <taxon>Deinococcaceae</taxon>
        <taxon>Deinococcus</taxon>
    </lineage>
</organism>
<protein>
    <submittedName>
        <fullName evidence="1">Uncharacterized protein</fullName>
    </submittedName>
</protein>
<reference evidence="1" key="1">
    <citation type="submission" date="2024-03" db="EMBL/GenBank/DDBJ databases">
        <title>Deinococcus weizhi sp. nov., isolated from human skin.</title>
        <authorList>
            <person name="Wei Z."/>
            <person name="Tian F."/>
            <person name="Yang C."/>
            <person name="Xin L.T."/>
            <person name="Wen Z.J."/>
            <person name="Lan K.C."/>
            <person name="Yu L."/>
            <person name="Zhe W."/>
            <person name="Dan F.D."/>
            <person name="Jun W."/>
            <person name="Rui Z."/>
            <person name="Yong X.J."/>
            <person name="Ting Y."/>
            <person name="Wei X."/>
            <person name="Xu Z.G."/>
            <person name="Xin Z."/>
            <person name="Dong F.G."/>
            <person name="Ni X.M."/>
            <person name="Zheng M.G."/>
            <person name="Chun Y."/>
            <person name="Qian W.X."/>
        </authorList>
    </citation>
    <scope>NUCLEOTIDE SEQUENCE</scope>
    <source>
        <strain evidence="1">VB142</strain>
    </source>
</reference>
<name>A0AAU6Q0W2_9DEIO</name>
<gene>
    <name evidence="1" type="ORF">WDJ50_12820</name>
</gene>
<dbReference type="RefSeq" id="WP_339095485.1">
    <property type="nucleotide sequence ID" value="NZ_CP149782.1"/>
</dbReference>
<sequence length="105" mass="11830">MVQFVGEGGGKFGAPEGLESWAVRRHRQVEPEGVGSVAHYACFGNGERATAQHHVYPVQVQLRGEMVERGAQFCFHLPRQRQGKLPTRVEHVQDIHPLRLELPRP</sequence>